<gene>
    <name evidence="3" type="ORF">F503_01135</name>
</gene>
<keyword evidence="4" id="KW-1185">Reference proteome</keyword>
<dbReference type="STRING" id="1262450.S3C6D4"/>
<feature type="domain" description="Rho-GAP" evidence="2">
    <location>
        <begin position="523"/>
        <end position="748"/>
    </location>
</feature>
<name>S3C6D4_OPHP1</name>
<dbReference type="SMART" id="SM00324">
    <property type="entry name" value="RhoGAP"/>
    <property type="match status" value="1"/>
</dbReference>
<accession>S3C6D4</accession>
<dbReference type="AlphaFoldDB" id="S3C6D4"/>
<organism evidence="3 4">
    <name type="scientific">Ophiostoma piceae (strain UAMH 11346)</name>
    <name type="common">Sap stain fungus</name>
    <dbReference type="NCBI Taxonomy" id="1262450"/>
    <lineage>
        <taxon>Eukaryota</taxon>
        <taxon>Fungi</taxon>
        <taxon>Dikarya</taxon>
        <taxon>Ascomycota</taxon>
        <taxon>Pezizomycotina</taxon>
        <taxon>Sordariomycetes</taxon>
        <taxon>Sordariomycetidae</taxon>
        <taxon>Ophiostomatales</taxon>
        <taxon>Ophiostomataceae</taxon>
        <taxon>Ophiostoma</taxon>
    </lineage>
</organism>
<feature type="region of interest" description="Disordered" evidence="1">
    <location>
        <begin position="206"/>
        <end position="230"/>
    </location>
</feature>
<evidence type="ECO:0000313" key="4">
    <source>
        <dbReference type="Proteomes" id="UP000016923"/>
    </source>
</evidence>
<sequence length="764" mass="81909">MDWISTTTGCFAVSNAVAKTTFNLSCFVRDVRESRADLTALSAELHALDGVLDLLKDDAASASFPVDMALQTSAVVAGSGAIVASLDTFFSDSDRLGADKRERWFAMRQSLGCSRAALEVYRLTLGLALDLVACTTVDSPNSPSKSKDVARILAEIGHLRGRIRGDLVDNDAAFSLQNYLNILQEYARAVREEPLLLSITHDSSLDSPMGKSPDSAVDVKMREDDSDEERLKEQRIYVDYSLNIGDIPSRAPTPPPKAAARGSSALSFHDRSSSNGSVNVRVSDVPTLRPGDWVRELQEGLSPAPAPAMTTANRPVSIATTGQPRHTPSNSSSSASADISIRSGGGASSILSGRDGEGASGSGSGASAGPNGNRFSRFLRTMRSSASGFSEAQADDTIQRPVSSTSNYPLDTVAGAFNYSNYAPTATTSDARQENGGCLAPPIAPSKKHTRRFSTSLRTPWAAPVVDHSITTTVTSATAVPKKSSSVAGLFSKRSRGREEASIASEPDNVFGVSLRKSINIASSLARTHHSGGSKTSDTKGGSSRREFPLCVLKCYTYIRQDDGLYTPDIFGGGIPNVVDDDASDIVNWGRVQTLRDTFSRGPDFGESLDMAAAGFSRHDAAALVLQYLEALPRPLVPDAVARRWITLSRQATVAGSYAKRLDQCIDFWEEALGGVRGPARSLLKLLLNLWGDVADAADHNDMTAERLASRVMNPLFHISKASEKNGRYETDYMLSLAFIIRRRSEYSLLLRGGDRKSNAAFEA</sequence>
<protein>
    <recommendedName>
        <fullName evidence="2">Rho-GAP domain-containing protein</fullName>
    </recommendedName>
</protein>
<dbReference type="eggNOG" id="KOG2710">
    <property type="taxonomic scope" value="Eukaryota"/>
</dbReference>
<feature type="region of interest" description="Disordered" evidence="1">
    <location>
        <begin position="244"/>
        <end position="284"/>
    </location>
</feature>
<dbReference type="OrthoDB" id="524326at2759"/>
<dbReference type="VEuPathDB" id="FungiDB:F503_01135"/>
<dbReference type="InterPro" id="IPR008936">
    <property type="entry name" value="Rho_GTPase_activation_prot"/>
</dbReference>
<dbReference type="OMA" id="QCIDFWE"/>
<feature type="compositionally biased region" description="Low complexity" evidence="1">
    <location>
        <begin position="329"/>
        <end position="353"/>
    </location>
</feature>
<dbReference type="Gene3D" id="1.10.555.10">
    <property type="entry name" value="Rho GTPase activation protein"/>
    <property type="match status" value="1"/>
</dbReference>
<feature type="compositionally biased region" description="Basic and acidic residues" evidence="1">
    <location>
        <begin position="217"/>
        <end position="230"/>
    </location>
</feature>
<evidence type="ECO:0000256" key="1">
    <source>
        <dbReference type="SAM" id="MobiDB-lite"/>
    </source>
</evidence>
<dbReference type="HOGENOM" id="CLU_022891_0_0_1"/>
<evidence type="ECO:0000313" key="3">
    <source>
        <dbReference type="EMBL" id="EPE08352.1"/>
    </source>
</evidence>
<dbReference type="Proteomes" id="UP000016923">
    <property type="component" value="Unassembled WGS sequence"/>
</dbReference>
<feature type="region of interest" description="Disordered" evidence="1">
    <location>
        <begin position="318"/>
        <end position="375"/>
    </location>
</feature>
<evidence type="ECO:0000259" key="2">
    <source>
        <dbReference type="PROSITE" id="PS50238"/>
    </source>
</evidence>
<dbReference type="InterPro" id="IPR000198">
    <property type="entry name" value="RhoGAP_dom"/>
</dbReference>
<dbReference type="Pfam" id="PF00620">
    <property type="entry name" value="RhoGAP"/>
    <property type="match status" value="1"/>
</dbReference>
<proteinExistence type="predicted"/>
<reference evidence="3 4" key="1">
    <citation type="journal article" date="2013" name="BMC Genomics">
        <title>The genome and transcriptome of the pine saprophyte Ophiostoma piceae, and a comparison with the bark beetle-associated pine pathogen Grosmannia clavigera.</title>
        <authorList>
            <person name="Haridas S."/>
            <person name="Wang Y."/>
            <person name="Lim L."/>
            <person name="Massoumi Alamouti S."/>
            <person name="Jackman S."/>
            <person name="Docking R."/>
            <person name="Robertson G."/>
            <person name="Birol I."/>
            <person name="Bohlmann J."/>
            <person name="Breuil C."/>
        </authorList>
    </citation>
    <scope>NUCLEOTIDE SEQUENCE [LARGE SCALE GENOMIC DNA]</scope>
    <source>
        <strain evidence="3 4">UAMH 11346</strain>
    </source>
</reference>
<dbReference type="PROSITE" id="PS50238">
    <property type="entry name" value="RHOGAP"/>
    <property type="match status" value="1"/>
</dbReference>
<dbReference type="EMBL" id="KE148149">
    <property type="protein sequence ID" value="EPE08352.1"/>
    <property type="molecule type" value="Genomic_DNA"/>
</dbReference>
<feature type="region of interest" description="Disordered" evidence="1">
    <location>
        <begin position="428"/>
        <end position="450"/>
    </location>
</feature>
<dbReference type="GO" id="GO:0007165">
    <property type="term" value="P:signal transduction"/>
    <property type="evidence" value="ECO:0007669"/>
    <property type="project" value="InterPro"/>
</dbReference>
<feature type="compositionally biased region" description="Low complexity" evidence="1">
    <location>
        <begin position="273"/>
        <end position="284"/>
    </location>
</feature>
<feature type="compositionally biased region" description="Polar residues" evidence="1">
    <location>
        <begin position="318"/>
        <end position="328"/>
    </location>
</feature>
<dbReference type="SUPFAM" id="SSF48350">
    <property type="entry name" value="GTPase activation domain, GAP"/>
    <property type="match status" value="1"/>
</dbReference>